<evidence type="ECO:0000313" key="3">
    <source>
        <dbReference type="Proteomes" id="UP000186400"/>
    </source>
</evidence>
<dbReference type="Pfam" id="PF01909">
    <property type="entry name" value="NTP_transf_2"/>
    <property type="match status" value="1"/>
</dbReference>
<dbReference type="AlphaFoldDB" id="A0A1N6N539"/>
<dbReference type="STRING" id="159291.SAMN05920897_10142"/>
<dbReference type="EMBL" id="FTMS01000001">
    <property type="protein sequence ID" value="SIP87187.1"/>
    <property type="molecule type" value="Genomic_DNA"/>
</dbReference>
<dbReference type="GO" id="GO:0016779">
    <property type="term" value="F:nucleotidyltransferase activity"/>
    <property type="evidence" value="ECO:0007669"/>
    <property type="project" value="InterPro"/>
</dbReference>
<keyword evidence="2" id="KW-0808">Transferase</keyword>
<proteinExistence type="predicted"/>
<sequence>MSHLKAMETIQHGMEQALTQRLSSSFGDNLDSVTLYGSYVRGTFQKGVSDINALILLNQPAGAQIQRFGSDARRFLRSERITPLILTKTEFLSSADVFPLEYADIRQTHRTIFGEDPTEALNLQDRNLRHQLEHQLRGNLVSLRQMVLAARGRKRVVRAQLLDWFGPLAAVFRGLVRLAGEETIPGEPRELIDAVNRLYDLEPGPFRKLLELRDNRSLDPVALSWELDQRLSDLSQHVDSLRNTLESGGDG</sequence>
<evidence type="ECO:0000313" key="2">
    <source>
        <dbReference type="EMBL" id="SIP87187.1"/>
    </source>
</evidence>
<evidence type="ECO:0000259" key="1">
    <source>
        <dbReference type="Pfam" id="PF01909"/>
    </source>
</evidence>
<protein>
    <submittedName>
        <fullName evidence="2">Nucleotidyltransferase domain-containing protein</fullName>
    </submittedName>
</protein>
<accession>A0A1N6N539</accession>
<name>A0A1N6N539_9SPIO</name>
<dbReference type="SUPFAM" id="SSF81301">
    <property type="entry name" value="Nucleotidyltransferase"/>
    <property type="match status" value="1"/>
</dbReference>
<keyword evidence="3" id="KW-1185">Reference proteome</keyword>
<dbReference type="Gene3D" id="3.30.460.10">
    <property type="entry name" value="Beta Polymerase, domain 2"/>
    <property type="match status" value="1"/>
</dbReference>
<dbReference type="InterPro" id="IPR043519">
    <property type="entry name" value="NT_sf"/>
</dbReference>
<dbReference type="Proteomes" id="UP000186400">
    <property type="component" value="Unassembled WGS sequence"/>
</dbReference>
<dbReference type="InterPro" id="IPR002934">
    <property type="entry name" value="Polymerase_NTP_transf_dom"/>
</dbReference>
<feature type="domain" description="Polymerase nucleotidyl transferase" evidence="1">
    <location>
        <begin position="24"/>
        <end position="63"/>
    </location>
</feature>
<organism evidence="2 3">
    <name type="scientific">Alkalispirochaeta americana</name>
    <dbReference type="NCBI Taxonomy" id="159291"/>
    <lineage>
        <taxon>Bacteria</taxon>
        <taxon>Pseudomonadati</taxon>
        <taxon>Spirochaetota</taxon>
        <taxon>Spirochaetia</taxon>
        <taxon>Spirochaetales</taxon>
        <taxon>Spirochaetaceae</taxon>
        <taxon>Alkalispirochaeta</taxon>
    </lineage>
</organism>
<gene>
    <name evidence="2" type="ORF">SAMN05920897_10142</name>
</gene>
<reference evidence="2 3" key="1">
    <citation type="submission" date="2017-01" db="EMBL/GenBank/DDBJ databases">
        <authorList>
            <person name="Mah S.A."/>
            <person name="Swanson W.J."/>
            <person name="Moy G.W."/>
            <person name="Vacquier V.D."/>
        </authorList>
    </citation>
    <scope>NUCLEOTIDE SEQUENCE [LARGE SCALE GENOMIC DNA]</scope>
    <source>
        <strain evidence="2 3">ASpG1</strain>
    </source>
</reference>